<accession>X1SBI6</accession>
<gene>
    <name evidence="1" type="ORF">S12H4_04384</name>
</gene>
<organism evidence="1">
    <name type="scientific">marine sediment metagenome</name>
    <dbReference type="NCBI Taxonomy" id="412755"/>
    <lineage>
        <taxon>unclassified sequences</taxon>
        <taxon>metagenomes</taxon>
        <taxon>ecological metagenomes</taxon>
    </lineage>
</organism>
<proteinExistence type="predicted"/>
<protein>
    <submittedName>
        <fullName evidence="1">Uncharacterized protein</fullName>
    </submittedName>
</protein>
<evidence type="ECO:0000313" key="1">
    <source>
        <dbReference type="EMBL" id="GAI72800.1"/>
    </source>
</evidence>
<reference evidence="1" key="1">
    <citation type="journal article" date="2014" name="Front. Microbiol.">
        <title>High frequency of phylogenetically diverse reductive dehalogenase-homologous genes in deep subseafloor sedimentary metagenomes.</title>
        <authorList>
            <person name="Kawai M."/>
            <person name="Futagami T."/>
            <person name="Toyoda A."/>
            <person name="Takaki Y."/>
            <person name="Nishi S."/>
            <person name="Hori S."/>
            <person name="Arai W."/>
            <person name="Tsubouchi T."/>
            <person name="Morono Y."/>
            <person name="Uchiyama I."/>
            <person name="Ito T."/>
            <person name="Fujiyama A."/>
            <person name="Inagaki F."/>
            <person name="Takami H."/>
        </authorList>
    </citation>
    <scope>NUCLEOTIDE SEQUENCE</scope>
    <source>
        <strain evidence="1">Expedition CK06-06</strain>
    </source>
</reference>
<comment type="caution">
    <text evidence="1">The sequence shown here is derived from an EMBL/GenBank/DDBJ whole genome shotgun (WGS) entry which is preliminary data.</text>
</comment>
<dbReference type="EMBL" id="BARW01001345">
    <property type="protein sequence ID" value="GAI72800.1"/>
    <property type="molecule type" value="Genomic_DNA"/>
</dbReference>
<feature type="non-terminal residue" evidence="1">
    <location>
        <position position="175"/>
    </location>
</feature>
<name>X1SBI6_9ZZZZ</name>
<dbReference type="AlphaFoldDB" id="X1SBI6"/>
<sequence length="175" mass="19499">MPKFESPVQLPKFTDDEWEKKKADHVSKYGYTINVPAFNDIFHTSLTTPPSKPELDLYKDKKIDDLGKKRYDEIQKYQAKKRDHYLRMISSPAPGWAQNIGSALNFLDDANDALGTLAMVARFTARMVPRAIGKILMGPAGWALTAAEIVGFVGNLAYAPVTALQGKRAMHDLTS</sequence>